<dbReference type="PANTHER" id="PTHR42987">
    <property type="entry name" value="PEPTIDASE S49"/>
    <property type="match status" value="1"/>
</dbReference>
<dbReference type="RefSeq" id="WP_238249240.1">
    <property type="nucleotide sequence ID" value="NZ_BPQX01000028.1"/>
</dbReference>
<protein>
    <submittedName>
        <fullName evidence="7">Protease-4</fullName>
        <ecNumber evidence="7">3.4.21.-</ecNumber>
    </submittedName>
</protein>
<dbReference type="Gene3D" id="6.20.330.10">
    <property type="match status" value="1"/>
</dbReference>
<gene>
    <name evidence="7" type="ORF">QO016_003560</name>
</gene>
<comment type="caution">
    <text evidence="7">The sequence shown here is derived from an EMBL/GenBank/DDBJ whole genome shotgun (WGS) entry which is preliminary data.</text>
</comment>
<keyword evidence="5" id="KW-0812">Transmembrane</keyword>
<dbReference type="EC" id="3.4.21.-" evidence="7"/>
<dbReference type="InterPro" id="IPR029045">
    <property type="entry name" value="ClpP/crotonase-like_dom_sf"/>
</dbReference>
<dbReference type="Pfam" id="PF01343">
    <property type="entry name" value="Peptidase_S49"/>
    <property type="match status" value="1"/>
</dbReference>
<evidence type="ECO:0000256" key="4">
    <source>
        <dbReference type="ARBA" id="ARBA00022825"/>
    </source>
</evidence>
<feature type="domain" description="Peptidase S49" evidence="6">
    <location>
        <begin position="109"/>
        <end position="260"/>
    </location>
</feature>
<feature type="transmembrane region" description="Helical" evidence="5">
    <location>
        <begin position="20"/>
        <end position="38"/>
    </location>
</feature>
<organism evidence="7 8">
    <name type="scientific">Methylobacterium persicinum</name>
    <dbReference type="NCBI Taxonomy" id="374426"/>
    <lineage>
        <taxon>Bacteria</taxon>
        <taxon>Pseudomonadati</taxon>
        <taxon>Pseudomonadota</taxon>
        <taxon>Alphaproteobacteria</taxon>
        <taxon>Hyphomicrobiales</taxon>
        <taxon>Methylobacteriaceae</taxon>
        <taxon>Methylobacterium</taxon>
    </lineage>
</organism>
<reference evidence="7 8" key="1">
    <citation type="submission" date="2023-07" db="EMBL/GenBank/DDBJ databases">
        <title>Genomic Encyclopedia of Type Strains, Phase IV (KMG-IV): sequencing the most valuable type-strain genomes for metagenomic binning, comparative biology and taxonomic classification.</title>
        <authorList>
            <person name="Goeker M."/>
        </authorList>
    </citation>
    <scope>NUCLEOTIDE SEQUENCE [LARGE SCALE GENOMIC DNA]</scope>
    <source>
        <strain evidence="7 8">DSM 19562</strain>
    </source>
</reference>
<dbReference type="NCBIfam" id="TIGR00706">
    <property type="entry name" value="SppA_dom"/>
    <property type="match status" value="1"/>
</dbReference>
<dbReference type="InterPro" id="IPR002142">
    <property type="entry name" value="Peptidase_S49"/>
</dbReference>
<dbReference type="PANTHER" id="PTHR42987:SF6">
    <property type="entry name" value="PROTEINASE IV"/>
    <property type="match status" value="1"/>
</dbReference>
<keyword evidence="5" id="KW-0472">Membrane</keyword>
<evidence type="ECO:0000256" key="2">
    <source>
        <dbReference type="ARBA" id="ARBA00022670"/>
    </source>
</evidence>
<proteinExistence type="inferred from homology"/>
<evidence type="ECO:0000313" key="7">
    <source>
        <dbReference type="EMBL" id="MDQ0444052.1"/>
    </source>
</evidence>
<evidence type="ECO:0000256" key="5">
    <source>
        <dbReference type="SAM" id="Phobius"/>
    </source>
</evidence>
<name>A0ABU0HP01_9HYPH</name>
<evidence type="ECO:0000313" key="8">
    <source>
        <dbReference type="Proteomes" id="UP001236369"/>
    </source>
</evidence>
<accession>A0ABU0HP01</accession>
<keyword evidence="5" id="KW-1133">Transmembrane helix</keyword>
<evidence type="ECO:0000256" key="3">
    <source>
        <dbReference type="ARBA" id="ARBA00022801"/>
    </source>
</evidence>
<evidence type="ECO:0000256" key="1">
    <source>
        <dbReference type="ARBA" id="ARBA00008683"/>
    </source>
</evidence>
<dbReference type="CDD" id="cd07023">
    <property type="entry name" value="S49_Sppa_N_C"/>
    <property type="match status" value="1"/>
</dbReference>
<sequence>MAADAELLIDRRRLRRRLGLWRVLGIGALIVAVAALGYRVRAGATGGGFALRPQIARISVSGFIAGSEATAKLMKRVGDSEAVKGVVVSINSPGGTTTGSEEIFRNLRALAAKKPIVAFVDGTAASGAYITAIAADHIVARETSLVGSIGVLFQYPDVSGLLDKIGVKVESVKSSPLKAEPSGFTPTSPEARAALAAVVGDTYAWFKQLVADRRGMDAQQLSAVSDGRVFSGRQSVPLKLVDELGSERQAVAWLESARGVPKDLPVTDWKPRSDSDFSLWSAAGVGASLLGLEGIAGRIHALGTEAQAGAQGGLLVLWRPEP</sequence>
<evidence type="ECO:0000259" key="6">
    <source>
        <dbReference type="Pfam" id="PF01343"/>
    </source>
</evidence>
<keyword evidence="4" id="KW-0720">Serine protease</keyword>
<dbReference type="Gene3D" id="3.90.226.10">
    <property type="entry name" value="2-enoyl-CoA Hydratase, Chain A, domain 1"/>
    <property type="match status" value="1"/>
</dbReference>
<dbReference type="Proteomes" id="UP001236369">
    <property type="component" value="Unassembled WGS sequence"/>
</dbReference>
<dbReference type="EMBL" id="JAUSVV010000009">
    <property type="protein sequence ID" value="MDQ0444052.1"/>
    <property type="molecule type" value="Genomic_DNA"/>
</dbReference>
<dbReference type="GO" id="GO:0006508">
    <property type="term" value="P:proteolysis"/>
    <property type="evidence" value="ECO:0007669"/>
    <property type="project" value="UniProtKB-KW"/>
</dbReference>
<dbReference type="InterPro" id="IPR004635">
    <property type="entry name" value="Pept_S49_SppA"/>
</dbReference>
<comment type="similarity">
    <text evidence="1">Belongs to the peptidase S49 family.</text>
</comment>
<dbReference type="GO" id="GO:0008233">
    <property type="term" value="F:peptidase activity"/>
    <property type="evidence" value="ECO:0007669"/>
    <property type="project" value="UniProtKB-KW"/>
</dbReference>
<dbReference type="SUPFAM" id="SSF52096">
    <property type="entry name" value="ClpP/crotonase"/>
    <property type="match status" value="1"/>
</dbReference>
<keyword evidence="2 7" id="KW-0645">Protease</keyword>
<keyword evidence="3 7" id="KW-0378">Hydrolase</keyword>
<dbReference type="InterPro" id="IPR047272">
    <property type="entry name" value="S49_SppA_C"/>
</dbReference>
<keyword evidence="8" id="KW-1185">Reference proteome</keyword>